<name>A0A918GC05_9ACTN</name>
<keyword evidence="2" id="KW-1185">Reference proteome</keyword>
<evidence type="ECO:0000313" key="1">
    <source>
        <dbReference type="EMBL" id="GGS27731.1"/>
    </source>
</evidence>
<comment type="caution">
    <text evidence="1">The sequence shown here is derived from an EMBL/GenBank/DDBJ whole genome shotgun (WGS) entry which is preliminary data.</text>
</comment>
<sequence length="336" mass="36256">MNPTGAPATMPDLSCYTTNLLAHLAPDVPGVRRRFAEGVRLAVRLDLPPGELAFSHHPRVDRTGDGRELAYRGAAGWPAARAALLDTLHREQRVLATGNTRHLPWAAAHGRADAPHWLLIHEHRAGRWRVADHFTALTPFGDQEPFHGWIGDADLAAALAPVPDPPPETVRRDRLALGQETPLPPAGHYRWLTWQAAPPGDGAAPGPGTWSLRLETSLAAITGAFRTDATVLARYVDDLWAAARHHTYALAFAVADGRLHPESGAAASAAWGELPRTLRFAAQSAARGRPRPGVVDRAVEQLLSARQALGADLPPERTIMEQTLRDTGGPEGGEHR</sequence>
<dbReference type="EMBL" id="BMTL01000053">
    <property type="protein sequence ID" value="GGS27731.1"/>
    <property type="molecule type" value="Genomic_DNA"/>
</dbReference>
<organism evidence="1 2">
    <name type="scientific">Streptomyces humidus</name>
    <dbReference type="NCBI Taxonomy" id="52259"/>
    <lineage>
        <taxon>Bacteria</taxon>
        <taxon>Bacillati</taxon>
        <taxon>Actinomycetota</taxon>
        <taxon>Actinomycetes</taxon>
        <taxon>Kitasatosporales</taxon>
        <taxon>Streptomycetaceae</taxon>
        <taxon>Streptomyces</taxon>
    </lineage>
</organism>
<protein>
    <submittedName>
        <fullName evidence="1">Uncharacterized protein</fullName>
    </submittedName>
</protein>
<dbReference type="RefSeq" id="WP_190154049.1">
    <property type="nucleotide sequence ID" value="NZ_BMTL01000053.1"/>
</dbReference>
<reference evidence="1" key="1">
    <citation type="journal article" date="2014" name="Int. J. Syst. Evol. Microbiol.">
        <title>Complete genome sequence of Corynebacterium casei LMG S-19264T (=DSM 44701T), isolated from a smear-ripened cheese.</title>
        <authorList>
            <consortium name="US DOE Joint Genome Institute (JGI-PGF)"/>
            <person name="Walter F."/>
            <person name="Albersmeier A."/>
            <person name="Kalinowski J."/>
            <person name="Ruckert C."/>
        </authorList>
    </citation>
    <scope>NUCLEOTIDE SEQUENCE</scope>
    <source>
        <strain evidence="1">JCM 4386</strain>
    </source>
</reference>
<dbReference type="AlphaFoldDB" id="A0A918GC05"/>
<dbReference type="Proteomes" id="UP000606194">
    <property type="component" value="Unassembled WGS sequence"/>
</dbReference>
<evidence type="ECO:0000313" key="2">
    <source>
        <dbReference type="Proteomes" id="UP000606194"/>
    </source>
</evidence>
<proteinExistence type="predicted"/>
<reference evidence="1" key="2">
    <citation type="submission" date="2020-09" db="EMBL/GenBank/DDBJ databases">
        <authorList>
            <person name="Sun Q."/>
            <person name="Ohkuma M."/>
        </authorList>
    </citation>
    <scope>NUCLEOTIDE SEQUENCE</scope>
    <source>
        <strain evidence="1">JCM 4386</strain>
    </source>
</reference>
<accession>A0A918GC05</accession>
<gene>
    <name evidence="1" type="ORF">GCM10010269_77910</name>
</gene>